<dbReference type="EMBL" id="SHKL01000001">
    <property type="protein sequence ID" value="RZT88452.1"/>
    <property type="molecule type" value="Genomic_DNA"/>
</dbReference>
<sequence>MGMTAVTPARGSPELSGSARTLPGVQLVRMTCCGREWVGPDRAHCCARTGGCGQVFDDAVLWDSHRKAGHCLDPRTLDLVQTRNGIWLRTLDQAG</sequence>
<name>A0A4Q7V1P7_PSEST</name>
<dbReference type="Proteomes" id="UP000291591">
    <property type="component" value="Unassembled WGS sequence"/>
</dbReference>
<keyword evidence="3" id="KW-1185">Reference proteome</keyword>
<protein>
    <recommendedName>
        <fullName evidence="1">Phage FDXHR zinc binding domain-containing protein</fullName>
    </recommendedName>
</protein>
<gene>
    <name evidence="2" type="ORF">EV383_5394</name>
</gene>
<comment type="caution">
    <text evidence="2">The sequence shown here is derived from an EMBL/GenBank/DDBJ whole genome shotgun (WGS) entry which is preliminary data.</text>
</comment>
<proteinExistence type="predicted"/>
<evidence type="ECO:0000313" key="3">
    <source>
        <dbReference type="Proteomes" id="UP000291591"/>
    </source>
</evidence>
<dbReference type="Pfam" id="PF24071">
    <property type="entry name" value="Phage_zn_bind_3"/>
    <property type="match status" value="1"/>
</dbReference>
<dbReference type="InterPro" id="IPR058158">
    <property type="entry name" value="Phage_zn-bd_3"/>
</dbReference>
<organism evidence="2 3">
    <name type="scientific">Pseudonocardia sediminis</name>
    <dbReference type="NCBI Taxonomy" id="1397368"/>
    <lineage>
        <taxon>Bacteria</taxon>
        <taxon>Bacillati</taxon>
        <taxon>Actinomycetota</taxon>
        <taxon>Actinomycetes</taxon>
        <taxon>Pseudonocardiales</taxon>
        <taxon>Pseudonocardiaceae</taxon>
        <taxon>Pseudonocardia</taxon>
    </lineage>
</organism>
<accession>A0A4Q7V1P7</accession>
<feature type="domain" description="Phage FDXHR zinc binding" evidence="1">
    <location>
        <begin position="31"/>
        <end position="76"/>
    </location>
</feature>
<evidence type="ECO:0000259" key="1">
    <source>
        <dbReference type="Pfam" id="PF24071"/>
    </source>
</evidence>
<evidence type="ECO:0000313" key="2">
    <source>
        <dbReference type="EMBL" id="RZT88452.1"/>
    </source>
</evidence>
<dbReference type="AlphaFoldDB" id="A0A4Q7V1P7"/>
<reference evidence="2 3" key="1">
    <citation type="submission" date="2019-02" db="EMBL/GenBank/DDBJ databases">
        <title>Sequencing the genomes of 1000 actinobacteria strains.</title>
        <authorList>
            <person name="Klenk H.-P."/>
        </authorList>
    </citation>
    <scope>NUCLEOTIDE SEQUENCE [LARGE SCALE GENOMIC DNA]</scope>
    <source>
        <strain evidence="2 3">DSM 45779</strain>
    </source>
</reference>